<gene>
    <name evidence="1" type="ORF">LCGC14_2736930</name>
</gene>
<dbReference type="EMBL" id="LAZR01049686">
    <property type="protein sequence ID" value="KKK89059.1"/>
    <property type="molecule type" value="Genomic_DNA"/>
</dbReference>
<sequence length="89" mass="10570">MKLKTLKDFEEKNDGDYISTERFAVNQKLLAIKQEAIKDIKAIRDFEKSQEDKLWEDLIGKKIVYSEEAKIGIINYIKWKFNISEEDLK</sequence>
<evidence type="ECO:0000313" key="1">
    <source>
        <dbReference type="EMBL" id="KKK89059.1"/>
    </source>
</evidence>
<organism evidence="1">
    <name type="scientific">marine sediment metagenome</name>
    <dbReference type="NCBI Taxonomy" id="412755"/>
    <lineage>
        <taxon>unclassified sequences</taxon>
        <taxon>metagenomes</taxon>
        <taxon>ecological metagenomes</taxon>
    </lineage>
</organism>
<proteinExistence type="predicted"/>
<reference evidence="1" key="1">
    <citation type="journal article" date="2015" name="Nature">
        <title>Complex archaea that bridge the gap between prokaryotes and eukaryotes.</title>
        <authorList>
            <person name="Spang A."/>
            <person name="Saw J.H."/>
            <person name="Jorgensen S.L."/>
            <person name="Zaremba-Niedzwiedzka K."/>
            <person name="Martijn J."/>
            <person name="Lind A.E."/>
            <person name="van Eijk R."/>
            <person name="Schleper C."/>
            <person name="Guy L."/>
            <person name="Ettema T.J."/>
        </authorList>
    </citation>
    <scope>NUCLEOTIDE SEQUENCE</scope>
</reference>
<name>A0A0F9BEI6_9ZZZZ</name>
<protein>
    <submittedName>
        <fullName evidence="1">Uncharacterized protein</fullName>
    </submittedName>
</protein>
<accession>A0A0F9BEI6</accession>
<comment type="caution">
    <text evidence="1">The sequence shown here is derived from an EMBL/GenBank/DDBJ whole genome shotgun (WGS) entry which is preliminary data.</text>
</comment>
<dbReference type="AlphaFoldDB" id="A0A0F9BEI6"/>